<dbReference type="EMBL" id="NOXX01000215">
    <property type="protein sequence ID" value="OYQ42313.1"/>
    <property type="molecule type" value="Genomic_DNA"/>
</dbReference>
<protein>
    <submittedName>
        <fullName evidence="1">Uncharacterized protein</fullName>
    </submittedName>
</protein>
<accession>A0A255ZLA4</accession>
<dbReference type="AlphaFoldDB" id="A0A255ZLA4"/>
<evidence type="ECO:0000313" key="1">
    <source>
        <dbReference type="EMBL" id="OYQ42313.1"/>
    </source>
</evidence>
<reference evidence="1 2" key="1">
    <citation type="submission" date="2017-07" db="EMBL/GenBank/DDBJ databases">
        <title>Flavobacterium cyanobacteriorum sp. nov., isolated from cyanobacterial aggregates in a eutrophic lake.</title>
        <authorList>
            <person name="Cai H."/>
        </authorList>
    </citation>
    <scope>NUCLEOTIDE SEQUENCE [LARGE SCALE GENOMIC DNA]</scope>
    <source>
        <strain evidence="1 2">TH167</strain>
    </source>
</reference>
<gene>
    <name evidence="1" type="ORF">CHX27_12490</name>
</gene>
<evidence type="ECO:0000313" key="2">
    <source>
        <dbReference type="Proteomes" id="UP000216035"/>
    </source>
</evidence>
<keyword evidence="2" id="KW-1185">Reference proteome</keyword>
<name>A0A255ZLA4_9FLAO</name>
<organism evidence="1 2">
    <name type="scientific">Flavobacterium aurantiibacter</name>
    <dbReference type="NCBI Taxonomy" id="2023067"/>
    <lineage>
        <taxon>Bacteria</taxon>
        <taxon>Pseudomonadati</taxon>
        <taxon>Bacteroidota</taxon>
        <taxon>Flavobacteriia</taxon>
        <taxon>Flavobacteriales</taxon>
        <taxon>Flavobacteriaceae</taxon>
        <taxon>Flavobacterium</taxon>
    </lineage>
</organism>
<dbReference type="Proteomes" id="UP000216035">
    <property type="component" value="Unassembled WGS sequence"/>
</dbReference>
<sequence length="60" mass="6595">MIFVLRFSCVKDSSGINCGQKGFGTDKGKRPTEACPSVVPKAFDQIYISEWPDGKNSKPQ</sequence>
<comment type="caution">
    <text evidence="1">The sequence shown here is derived from an EMBL/GenBank/DDBJ whole genome shotgun (WGS) entry which is preliminary data.</text>
</comment>
<proteinExistence type="predicted"/>